<organism evidence="1">
    <name type="scientific">Arion vulgaris</name>
    <dbReference type="NCBI Taxonomy" id="1028688"/>
    <lineage>
        <taxon>Eukaryota</taxon>
        <taxon>Metazoa</taxon>
        <taxon>Spiralia</taxon>
        <taxon>Lophotrochozoa</taxon>
        <taxon>Mollusca</taxon>
        <taxon>Gastropoda</taxon>
        <taxon>Heterobranchia</taxon>
        <taxon>Euthyneura</taxon>
        <taxon>Panpulmonata</taxon>
        <taxon>Eupulmonata</taxon>
        <taxon>Stylommatophora</taxon>
        <taxon>Helicina</taxon>
        <taxon>Arionoidea</taxon>
        <taxon>Arionidae</taxon>
        <taxon>Arion</taxon>
    </lineage>
</organism>
<name>A0A0B7A6K2_9EUPU</name>
<gene>
    <name evidence="1" type="primary">ORF96302</name>
</gene>
<sequence length="59" mass="7166">MMVQKSTNMKRKKQFKVMKQLKSYRNEKIKTEMIIMLEDLGIDTPMNLYNDIYNTEYTP</sequence>
<proteinExistence type="predicted"/>
<reference evidence="1" key="1">
    <citation type="submission" date="2014-12" db="EMBL/GenBank/DDBJ databases">
        <title>Insight into the proteome of Arion vulgaris.</title>
        <authorList>
            <person name="Aradska J."/>
            <person name="Bulat T."/>
            <person name="Smidak R."/>
            <person name="Sarate P."/>
            <person name="Gangsoo J."/>
            <person name="Sialana F."/>
            <person name="Bilban M."/>
            <person name="Lubec G."/>
        </authorList>
    </citation>
    <scope>NUCLEOTIDE SEQUENCE</scope>
    <source>
        <tissue evidence="1">Skin</tissue>
    </source>
</reference>
<dbReference type="EMBL" id="HACG01028750">
    <property type="protein sequence ID" value="CEK75615.1"/>
    <property type="molecule type" value="Transcribed_RNA"/>
</dbReference>
<protein>
    <submittedName>
        <fullName evidence="1">Uncharacterized protein</fullName>
    </submittedName>
</protein>
<accession>A0A0B7A6K2</accession>
<evidence type="ECO:0000313" key="1">
    <source>
        <dbReference type="EMBL" id="CEK75615.1"/>
    </source>
</evidence>
<dbReference type="AlphaFoldDB" id="A0A0B7A6K2"/>